<organism evidence="13 14">
    <name type="scientific">Oryza sativa subsp. japonica</name>
    <name type="common">Rice</name>
    <dbReference type="NCBI Taxonomy" id="39947"/>
    <lineage>
        <taxon>Eukaryota</taxon>
        <taxon>Viridiplantae</taxon>
        <taxon>Streptophyta</taxon>
        <taxon>Embryophyta</taxon>
        <taxon>Tracheophyta</taxon>
        <taxon>Spermatophyta</taxon>
        <taxon>Magnoliopsida</taxon>
        <taxon>Liliopsida</taxon>
        <taxon>Poales</taxon>
        <taxon>Poaceae</taxon>
        <taxon>BOP clade</taxon>
        <taxon>Oryzoideae</taxon>
        <taxon>Oryzeae</taxon>
        <taxon>Oryzinae</taxon>
        <taxon>Oryza</taxon>
        <taxon>Oryza sativa</taxon>
    </lineage>
</organism>
<reference evidence="14" key="2">
    <citation type="journal article" date="2008" name="Nucleic Acids Res.">
        <title>The rice annotation project database (RAP-DB): 2008 update.</title>
        <authorList>
            <consortium name="The rice annotation project (RAP)"/>
        </authorList>
    </citation>
    <scope>GENOME REANNOTATION</scope>
    <source>
        <strain evidence="14">cv. Nipponbare</strain>
    </source>
</reference>
<keyword evidence="6 10" id="KW-0326">Glycosidase</keyword>
<evidence type="ECO:0000256" key="9">
    <source>
        <dbReference type="PIRSR" id="PIRSR601554-2"/>
    </source>
</evidence>
<evidence type="ECO:0000313" key="13">
    <source>
        <dbReference type="EMBL" id="BAH93971.1"/>
    </source>
</evidence>
<dbReference type="SUPFAM" id="SSF51445">
    <property type="entry name" value="(Trans)glycosidases"/>
    <property type="match status" value="1"/>
</dbReference>
<evidence type="ECO:0000256" key="3">
    <source>
        <dbReference type="ARBA" id="ARBA00012594"/>
    </source>
</evidence>
<dbReference type="Proteomes" id="UP000000763">
    <property type="component" value="Chromosome 7"/>
</dbReference>
<dbReference type="InterPro" id="IPR018238">
    <property type="entry name" value="Glyco_hydro_14_CS"/>
</dbReference>
<keyword evidence="5 10" id="KW-0119">Carbohydrate metabolism</keyword>
<reference evidence="13 14" key="1">
    <citation type="journal article" date="2005" name="Nature">
        <title>The map-based sequence of the rice genome.</title>
        <authorList>
            <consortium name="International rice genome sequencing project (IRGSP)"/>
            <person name="Matsumoto T."/>
            <person name="Wu J."/>
            <person name="Kanamori H."/>
            <person name="Katayose Y."/>
            <person name="Fujisawa M."/>
            <person name="Namiki N."/>
            <person name="Mizuno H."/>
            <person name="Yamamoto K."/>
            <person name="Antonio B.A."/>
            <person name="Baba T."/>
            <person name="Sakata K."/>
            <person name="Nagamura Y."/>
            <person name="Aoki H."/>
            <person name="Arikawa K."/>
            <person name="Arita K."/>
            <person name="Bito T."/>
            <person name="Chiden Y."/>
            <person name="Fujitsuka N."/>
            <person name="Fukunaka R."/>
            <person name="Hamada M."/>
            <person name="Harada C."/>
            <person name="Hayashi A."/>
            <person name="Hijishita S."/>
            <person name="Honda M."/>
            <person name="Hosokawa S."/>
            <person name="Ichikawa Y."/>
            <person name="Idonuma A."/>
            <person name="Iijima M."/>
            <person name="Ikeda M."/>
            <person name="Ikeno M."/>
            <person name="Ito K."/>
            <person name="Ito S."/>
            <person name="Ito T."/>
            <person name="Ito Y."/>
            <person name="Ito Y."/>
            <person name="Iwabuchi A."/>
            <person name="Kamiya K."/>
            <person name="Karasawa W."/>
            <person name="Kurita K."/>
            <person name="Katagiri S."/>
            <person name="Kikuta A."/>
            <person name="Kobayashi H."/>
            <person name="Kobayashi N."/>
            <person name="Machita K."/>
            <person name="Maehara T."/>
            <person name="Masukawa M."/>
            <person name="Mizubayashi T."/>
            <person name="Mukai Y."/>
            <person name="Nagasaki H."/>
            <person name="Nagata Y."/>
            <person name="Naito S."/>
            <person name="Nakashima M."/>
            <person name="Nakama Y."/>
            <person name="Nakamichi Y."/>
            <person name="Nakamura M."/>
            <person name="Meguro A."/>
            <person name="Negishi M."/>
            <person name="Ohta I."/>
            <person name="Ohta T."/>
            <person name="Okamoto M."/>
            <person name="Ono N."/>
            <person name="Saji S."/>
            <person name="Sakaguchi M."/>
            <person name="Sakai K."/>
            <person name="Shibata M."/>
            <person name="Shimokawa T."/>
            <person name="Song J."/>
            <person name="Takazaki Y."/>
            <person name="Terasawa K."/>
            <person name="Tsugane M."/>
            <person name="Tsuji K."/>
            <person name="Ueda S."/>
            <person name="Waki K."/>
            <person name="Yamagata H."/>
            <person name="Yamamoto M."/>
            <person name="Yamamoto S."/>
            <person name="Yamane H."/>
            <person name="Yoshiki S."/>
            <person name="Yoshihara R."/>
            <person name="Yukawa K."/>
            <person name="Zhong H."/>
            <person name="Yano M."/>
            <person name="Yuan Q."/>
            <person name="Ouyang S."/>
            <person name="Liu J."/>
            <person name="Jones K.M."/>
            <person name="Gansberger K."/>
            <person name="Moffat K."/>
            <person name="Hill J."/>
            <person name="Bera J."/>
            <person name="Fadrosh D."/>
            <person name="Jin S."/>
            <person name="Johri S."/>
            <person name="Kim M."/>
            <person name="Overton L."/>
            <person name="Reardon M."/>
            <person name="Tsitrin T."/>
            <person name="Vuong H."/>
            <person name="Weaver B."/>
            <person name="Ciecko A."/>
            <person name="Tallon L."/>
            <person name="Jackson J."/>
            <person name="Pai G."/>
            <person name="Aken S.V."/>
            <person name="Utterback T."/>
            <person name="Reidmuller S."/>
            <person name="Feldblyum T."/>
            <person name="Hsiao J."/>
            <person name="Zismann V."/>
            <person name="Iobst S."/>
            <person name="de Vazeille A.R."/>
            <person name="Buell C.R."/>
            <person name="Ying K."/>
            <person name="Li Y."/>
            <person name="Lu T."/>
            <person name="Huang Y."/>
            <person name="Zhao Q."/>
            <person name="Feng Q."/>
            <person name="Zhang L."/>
            <person name="Zhu J."/>
            <person name="Weng Q."/>
            <person name="Mu J."/>
            <person name="Lu Y."/>
            <person name="Fan D."/>
            <person name="Liu Y."/>
            <person name="Guan J."/>
            <person name="Zhang Y."/>
            <person name="Yu S."/>
            <person name="Liu X."/>
            <person name="Zhang Y."/>
            <person name="Hong G."/>
            <person name="Han B."/>
            <person name="Choisne N."/>
            <person name="Demange N."/>
            <person name="Orjeda G."/>
            <person name="Samain S."/>
            <person name="Cattolico L."/>
            <person name="Pelletier E."/>
            <person name="Couloux A."/>
            <person name="Segurens B."/>
            <person name="Wincker P."/>
            <person name="D'Hont A."/>
            <person name="Scarpelli C."/>
            <person name="Weissenbach J."/>
            <person name="Salanoubat M."/>
            <person name="Quetier F."/>
            <person name="Yu Y."/>
            <person name="Kim H.R."/>
            <person name="Rambo T."/>
            <person name="Currie J."/>
            <person name="Collura K."/>
            <person name="Luo M."/>
            <person name="Yang T."/>
            <person name="Ammiraju J.S.S."/>
            <person name="Engler F."/>
            <person name="Soderlund C."/>
            <person name="Wing R.A."/>
            <person name="Palmer L.E."/>
            <person name="de la Bastide M."/>
            <person name="Spiegel L."/>
            <person name="Nascimento L."/>
            <person name="Zutavern T."/>
            <person name="O'Shaughnessy A."/>
            <person name="Dike S."/>
            <person name="Dedhia N."/>
            <person name="Preston R."/>
            <person name="Balija V."/>
            <person name="McCombie W.R."/>
            <person name="Chow T."/>
            <person name="Chen H."/>
            <person name="Chung M."/>
            <person name="Chen C."/>
            <person name="Shaw J."/>
            <person name="Wu H."/>
            <person name="Hsiao K."/>
            <person name="Chao Y."/>
            <person name="Chu M."/>
            <person name="Cheng C."/>
            <person name="Hour A."/>
            <person name="Lee P."/>
            <person name="Lin S."/>
            <person name="Lin Y."/>
            <person name="Liou J."/>
            <person name="Liu S."/>
            <person name="Hsing Y."/>
            <person name="Raghuvanshi S."/>
            <person name="Mohanty A."/>
            <person name="Bharti A.K."/>
            <person name="Gaur A."/>
            <person name="Gupta V."/>
            <person name="Kumar D."/>
            <person name="Ravi V."/>
            <person name="Vij S."/>
            <person name="Kapur A."/>
            <person name="Khurana P."/>
            <person name="Khurana P."/>
            <person name="Khurana J.P."/>
            <person name="Tyagi A.K."/>
            <person name="Gaikwad K."/>
            <person name="Singh A."/>
            <person name="Dalal V."/>
            <person name="Srivastava S."/>
            <person name="Dixit A."/>
            <person name="Pal A.K."/>
            <person name="Ghazi I.A."/>
            <person name="Yadav M."/>
            <person name="Pandit A."/>
            <person name="Bhargava A."/>
            <person name="Sureshbabu K."/>
            <person name="Batra K."/>
            <person name="Sharma T.R."/>
            <person name="Mohapatra T."/>
            <person name="Singh N.K."/>
            <person name="Messing J."/>
            <person name="Nelson A.B."/>
            <person name="Fuks G."/>
            <person name="Kavchok S."/>
            <person name="Keizer G."/>
            <person name="Linton E."/>
            <person name="Llaca V."/>
            <person name="Song R."/>
            <person name="Tanyolac B."/>
            <person name="Young S."/>
            <person name="Ho-Il K."/>
            <person name="Hahn J.H."/>
            <person name="Sangsakoo G."/>
            <person name="Vanavichit A."/>
            <person name="de Mattos Luiz.A.T."/>
            <person name="Zimmer P.D."/>
            <person name="Malone G."/>
            <person name="Dellagostin O."/>
            <person name="de Oliveira A.C."/>
            <person name="Bevan M."/>
            <person name="Bancroft I."/>
            <person name="Minx P."/>
            <person name="Cordum H."/>
            <person name="Wilson R."/>
            <person name="Cheng Z."/>
            <person name="Jin W."/>
            <person name="Jiang J."/>
            <person name="Leong S.A."/>
            <person name="Iwama H."/>
            <person name="Gojobori T."/>
            <person name="Itoh T."/>
            <person name="Niimura Y."/>
            <person name="Fujii Y."/>
            <person name="Habara T."/>
            <person name="Sakai H."/>
            <person name="Sato Y."/>
            <person name="Wilson G."/>
            <person name="Kumar K."/>
            <person name="McCouch S."/>
            <person name="Juretic N."/>
            <person name="Hoen D."/>
            <person name="Wright S."/>
            <person name="Bruskiewich R."/>
            <person name="Bureau T."/>
            <person name="Miyao A."/>
            <person name="Hirochika H."/>
            <person name="Nishikawa T."/>
            <person name="Kadowaki K."/>
            <person name="Sugiura M."/>
            <person name="Burr B."/>
            <person name="Sasaki T."/>
        </authorList>
    </citation>
    <scope>NUCLEOTIDE SEQUENCE [LARGE SCALE GENOMIC DNA]</scope>
    <source>
        <strain evidence="14">cv. Nipponbare</strain>
    </source>
</reference>
<gene>
    <name evidence="13" type="ordered locus">Os07g0543200</name>
</gene>
<dbReference type="Pfam" id="PF10536">
    <property type="entry name" value="PMD"/>
    <property type="match status" value="1"/>
</dbReference>
<accession>C7J4G6</accession>
<dbReference type="GO" id="GO:0000272">
    <property type="term" value="P:polysaccharide catabolic process"/>
    <property type="evidence" value="ECO:0007669"/>
    <property type="project" value="UniProtKB-KW"/>
</dbReference>
<feature type="compositionally biased region" description="Acidic residues" evidence="11">
    <location>
        <begin position="623"/>
        <end position="659"/>
    </location>
</feature>
<dbReference type="EMBL" id="AP008213">
    <property type="protein sequence ID" value="BAH93971.1"/>
    <property type="molecule type" value="Genomic_DNA"/>
</dbReference>
<name>C7J4G6_ORYSJ</name>
<evidence type="ECO:0000256" key="1">
    <source>
        <dbReference type="ARBA" id="ARBA00000546"/>
    </source>
</evidence>
<dbReference type="InterPro" id="IPR017853">
    <property type="entry name" value="GH"/>
</dbReference>
<dbReference type="EC" id="3.2.1.2" evidence="3 10"/>
<feature type="active site" description="Proton donor" evidence="8">
    <location>
        <position position="1125"/>
    </location>
</feature>
<dbReference type="SMR" id="C7J4G6"/>
<keyword evidence="7 10" id="KW-0624">Polysaccharide degradation</keyword>
<evidence type="ECO:0000256" key="7">
    <source>
        <dbReference type="ARBA" id="ARBA00023326"/>
    </source>
</evidence>
<proteinExistence type="inferred from homology"/>
<dbReference type="InterPro" id="IPR001554">
    <property type="entry name" value="Glyco_hydro_14"/>
</dbReference>
<evidence type="ECO:0000259" key="12">
    <source>
        <dbReference type="Pfam" id="PF10536"/>
    </source>
</evidence>
<dbReference type="PANTHER" id="PTHR31352">
    <property type="entry name" value="BETA-AMYLASE 1, CHLOROPLASTIC"/>
    <property type="match status" value="1"/>
</dbReference>
<dbReference type="PROSITE" id="PS00506">
    <property type="entry name" value="BETA_AMYLASE_1"/>
    <property type="match status" value="1"/>
</dbReference>
<feature type="binding site" evidence="9">
    <location>
        <position position="1359"/>
    </location>
    <ligand>
        <name>substrate</name>
    </ligand>
</feature>
<feature type="binding site" evidence="9">
    <location>
        <position position="1040"/>
    </location>
    <ligand>
        <name>substrate</name>
    </ligand>
</feature>
<evidence type="ECO:0000256" key="2">
    <source>
        <dbReference type="ARBA" id="ARBA00005652"/>
    </source>
</evidence>
<comment type="similarity">
    <text evidence="2 10">Belongs to the glycosyl hydrolase 14 family.</text>
</comment>
<dbReference type="GO" id="GO:0016161">
    <property type="term" value="F:beta-amylase activity"/>
    <property type="evidence" value="ECO:0007669"/>
    <property type="project" value="UniProtKB-EC"/>
</dbReference>
<feature type="binding site" evidence="9">
    <location>
        <position position="1032"/>
    </location>
    <ligand>
        <name>substrate</name>
    </ligand>
</feature>
<evidence type="ECO:0000256" key="4">
    <source>
        <dbReference type="ARBA" id="ARBA00022801"/>
    </source>
</evidence>
<feature type="binding site" evidence="9">
    <location>
        <begin position="1320"/>
        <end position="1321"/>
    </location>
    <ligand>
        <name>substrate</name>
    </ligand>
</feature>
<feature type="binding site" evidence="9">
    <location>
        <position position="1281"/>
    </location>
    <ligand>
        <name>substrate</name>
    </ligand>
</feature>
<dbReference type="Gene3D" id="3.20.20.80">
    <property type="entry name" value="Glycosidases"/>
    <property type="match status" value="1"/>
</dbReference>
<evidence type="ECO:0000256" key="8">
    <source>
        <dbReference type="PIRSR" id="PIRSR601554-1"/>
    </source>
</evidence>
<dbReference type="PRINTS" id="PR00750">
    <property type="entry name" value="BETAAMYLASE"/>
</dbReference>
<comment type="catalytic activity">
    <reaction evidence="1 10">
        <text>Hydrolysis of (1-&gt;4)-alpha-D-glucosidic linkages in polysaccharides so as to remove successive maltose units from the non-reducing ends of the chains.</text>
        <dbReference type="EC" id="3.2.1.2"/>
    </reaction>
</comment>
<feature type="region of interest" description="Disordered" evidence="11">
    <location>
        <begin position="767"/>
        <end position="786"/>
    </location>
</feature>
<evidence type="ECO:0000256" key="5">
    <source>
        <dbReference type="ARBA" id="ARBA00023277"/>
    </source>
</evidence>
<feature type="binding site" evidence="9">
    <location>
        <position position="1234"/>
    </location>
    <ligand>
        <name>substrate</name>
    </ligand>
</feature>
<dbReference type="FunFam" id="3.20.20.80:FF:000066">
    <property type="entry name" value="Beta-amylase"/>
    <property type="match status" value="1"/>
</dbReference>
<feature type="domain" description="Aminotransferase-like plant mobile" evidence="12">
    <location>
        <begin position="384"/>
        <end position="560"/>
    </location>
</feature>
<dbReference type="PRINTS" id="PR00842">
    <property type="entry name" value="GLHYDLASE14B"/>
</dbReference>
<evidence type="ECO:0000256" key="10">
    <source>
        <dbReference type="RuleBase" id="RU000509"/>
    </source>
</evidence>
<feature type="binding site" evidence="9">
    <location>
        <position position="992"/>
    </location>
    <ligand>
        <name>substrate</name>
    </ligand>
</feature>
<keyword evidence="4 10" id="KW-0378">Hydrolase</keyword>
<feature type="region of interest" description="Disordered" evidence="11">
    <location>
        <begin position="613"/>
        <end position="707"/>
    </location>
</feature>
<feature type="active site" description="Proton acceptor" evidence="8">
    <location>
        <position position="1319"/>
    </location>
</feature>
<dbReference type="PANTHER" id="PTHR31352:SF60">
    <property type="entry name" value="BETA-AMYLASE"/>
    <property type="match status" value="1"/>
</dbReference>
<dbReference type="Pfam" id="PF01373">
    <property type="entry name" value="Glyco_hydro_14"/>
    <property type="match status" value="1"/>
</dbReference>
<dbReference type="KEGG" id="dosa:Os07g0543200"/>
<evidence type="ECO:0000313" key="14">
    <source>
        <dbReference type="Proteomes" id="UP000000763"/>
    </source>
</evidence>
<dbReference type="PROSITE" id="PS00679">
    <property type="entry name" value="BETA_AMYLASE_2"/>
    <property type="match status" value="1"/>
</dbReference>
<sequence length="1429" mass="159431">MMDRLVRLHYGGCVVDESTHGSQFEGMTVRQLVFFAKPTFEELMSRIKHELDWNDESVGMQGRYDVRGGVMSHKFMLDLNGEIEWQTYIDIVLGSHFKSLEVFAWKKDGRIGKKELIDPNESPLIESPISCHELSERCSRKEELIEEDVEGGEGVNDMADVEVREENDPVREEVHVEENVPLREEVHAEDNVPLREEVNVEENVPVREEGDVEDGREVGDDVELPEEEANAKNVSMGLRELARLKFYTREECEEAMIRSGLNPGWLEYDTEDELDESASDSDDDRPVRKMSEHERTVFAKLVGRNPEITQFEDLTRMEHFPGLEDFYEEKHRAPQIASGERLKTLRVRGHTAHILFDDRYVPYLRRAKLLAFVTMAQRPVPLYNAAALTALVDRWRPETHTFHLPCGELTVTLEDVAMILGLPIRGQAVTASGNWRERVEEYLGLEPPVAPDGQRQTKTSGVPLSWLRANFGQCPAEADEATVQRYCRAYVLYIFGSILFPDSGGDMASWMWLPLLADWDEAGTFSWGSAALAWLYRQLCDACRRQGGDANLAGCVWLLQARELLRTVNDAGVALGTAPGSEGEGGTLRNALQRLRQRCRKLAARLGCRSTDVVEHAHAHQEGDEEGEVGDEEGEQDKEAEEGDEEEEGDEDREEEADELGPSQLEDAPESSQPDISQPGPSRPRRRRAPSQDWRYTPDVPRPRTRAPVHLALRSQPSHPEGLLGWATAETAKSHLSARWTGAEFPTVSAIMAGAEVLARKPSRRLAGLGQGRNGQVPPQRQPASHPEGLLGWATAETAKSHLSARWTGAEFPTVSAIMAGAEIPARKPSRRLAGLGLGVAAKSHLSASPVGAEVGHLRAEAVGADVAATSARGSARPPRWHNVSASPVGADTTNVSANVFGAEATAYFWLKFLAGVSFEPSSVSNKTVKLVFSEHTQPATMAGNLLANYVQVNVMLPLDVVTVDNKFEKVDETRAQLKKLTEAGVDGVMVDVWWGLVEGKGPGSYDWEAYKQLFRLVQEAGLKLQAIMSFHQCGGNVGDIVNIPIPQWVRDVGASDPDIFYTNRGGARNIEYLTLGVDDQPLFHGRTAIQMYADYMKSFRENMAEFLDTGVIVDIEVGLGPAGEMRYPSYPQSQGWVFPGIGEFICYDKYLEADFKAEAAKAGHPEWELPDDAGEYNDTPEKTRFFADNGTYVTEKGKFFLTWYSNKLIKHGDKILDEANKVFLGCRVQLAIKISGIHWWYRVPNHAAELTAGYYNLDNRDGYRTIARMLTRHRACVNFTCAEMRDSEQSSEAKSAPEELVQQVLSAGWREGLHVACENALGRYDATAYNTILRNSRPTGINKNGPPEHKLFGFTYLRLSDELLEGQNYSTFKTFVKRMHANLDYNSNVDPLEPLQRSMPEMPIGKILQAAHPKLAPFPFDENTDLPV</sequence>
<feature type="compositionally biased region" description="Basic and acidic residues" evidence="11">
    <location>
        <begin position="613"/>
        <end position="622"/>
    </location>
</feature>
<protein>
    <recommendedName>
        <fullName evidence="3 10">Beta-amylase</fullName>
        <ecNumber evidence="3 10">3.2.1.2</ecNumber>
    </recommendedName>
</protein>
<dbReference type="InterPro" id="IPR001371">
    <property type="entry name" value="Glyco_hydro_14B_pln"/>
</dbReference>
<evidence type="ECO:0000256" key="11">
    <source>
        <dbReference type="SAM" id="MobiDB-lite"/>
    </source>
</evidence>
<feature type="binding site" evidence="9">
    <location>
        <position position="1239"/>
    </location>
    <ligand>
        <name>substrate</name>
    </ligand>
</feature>
<evidence type="ECO:0000256" key="6">
    <source>
        <dbReference type="ARBA" id="ARBA00023295"/>
    </source>
</evidence>
<dbReference type="InterPro" id="IPR019557">
    <property type="entry name" value="AminoTfrase-like_pln_mobile"/>
</dbReference>